<dbReference type="Pfam" id="PF02738">
    <property type="entry name" value="MoCoBD_1"/>
    <property type="match status" value="1"/>
</dbReference>
<gene>
    <name evidence="2" type="primary">nicB_2</name>
    <name evidence="2" type="ORF">LMG22037_02743</name>
</gene>
<protein>
    <submittedName>
        <fullName evidence="2">Nicotinate dehydrogenase subunit B</fullName>
        <ecNumber evidence="2">1.17.2.1</ecNumber>
    </submittedName>
</protein>
<dbReference type="InterPro" id="IPR012368">
    <property type="entry name" value="OxRdtase_Mopterin-bd_su_IorB"/>
</dbReference>
<dbReference type="InterPro" id="IPR037165">
    <property type="entry name" value="AldOxase/xan_DH_Mopterin-bd_sf"/>
</dbReference>
<dbReference type="EMBL" id="CADIKB010000010">
    <property type="protein sequence ID" value="CAB3686306.1"/>
    <property type="molecule type" value="Genomic_DNA"/>
</dbReference>
<dbReference type="InterPro" id="IPR008274">
    <property type="entry name" value="AldOxase/xan_DH_MoCoBD1"/>
</dbReference>
<reference evidence="2 3" key="1">
    <citation type="submission" date="2020-04" db="EMBL/GenBank/DDBJ databases">
        <authorList>
            <person name="De Canck E."/>
        </authorList>
    </citation>
    <scope>NUCLEOTIDE SEQUENCE [LARGE SCALE GENOMIC DNA]</scope>
    <source>
        <strain evidence="2 3">LMG 22037</strain>
    </source>
</reference>
<dbReference type="PANTHER" id="PTHR47495">
    <property type="entry name" value="ALDEHYDE DEHYDROGENASE"/>
    <property type="match status" value="1"/>
</dbReference>
<dbReference type="PANTHER" id="PTHR47495:SF1">
    <property type="entry name" value="BLL3820 PROTEIN"/>
    <property type="match status" value="1"/>
</dbReference>
<dbReference type="SUPFAM" id="SSF56003">
    <property type="entry name" value="Molybdenum cofactor-binding domain"/>
    <property type="match status" value="2"/>
</dbReference>
<dbReference type="InterPro" id="IPR046867">
    <property type="entry name" value="AldOxase/xan_DH_MoCoBD2"/>
</dbReference>
<dbReference type="Proteomes" id="UP000494249">
    <property type="component" value="Unassembled WGS sequence"/>
</dbReference>
<dbReference type="GO" id="GO:0016491">
    <property type="term" value="F:oxidoreductase activity"/>
    <property type="evidence" value="ECO:0007669"/>
    <property type="project" value="UniProtKB-KW"/>
</dbReference>
<dbReference type="Gene3D" id="3.90.1170.50">
    <property type="entry name" value="Aldehyde oxidase/xanthine dehydrogenase, a/b hammerhead"/>
    <property type="match status" value="1"/>
</dbReference>
<dbReference type="Pfam" id="PF01315">
    <property type="entry name" value="Ald_Xan_dh_C"/>
    <property type="match status" value="1"/>
</dbReference>
<proteinExistence type="predicted"/>
<feature type="domain" description="Aldehyde oxidase/xanthine dehydrogenase a/b hammerhead" evidence="1">
    <location>
        <begin position="220"/>
        <end position="304"/>
    </location>
</feature>
<dbReference type="InterPro" id="IPR052516">
    <property type="entry name" value="N-heterocyclic_Hydroxylase"/>
</dbReference>
<name>A0A6J5B187_9BURK</name>
<evidence type="ECO:0000313" key="2">
    <source>
        <dbReference type="EMBL" id="CAB3686306.1"/>
    </source>
</evidence>
<accession>A0A6J5B187</accession>
<dbReference type="PIRSF" id="PIRSF036389">
    <property type="entry name" value="IOR_B"/>
    <property type="match status" value="1"/>
</dbReference>
<dbReference type="AlphaFoldDB" id="A0A6J5B187"/>
<keyword evidence="2" id="KW-0560">Oxidoreductase</keyword>
<dbReference type="Gene3D" id="3.30.365.10">
    <property type="entry name" value="Aldehyde oxidase/xanthine dehydrogenase, molybdopterin binding domain"/>
    <property type="match status" value="4"/>
</dbReference>
<organism evidence="2 3">
    <name type="scientific">Paraburkholderia phenoliruptrix</name>
    <dbReference type="NCBI Taxonomy" id="252970"/>
    <lineage>
        <taxon>Bacteria</taxon>
        <taxon>Pseudomonadati</taxon>
        <taxon>Pseudomonadota</taxon>
        <taxon>Betaproteobacteria</taxon>
        <taxon>Burkholderiales</taxon>
        <taxon>Burkholderiaceae</taxon>
        <taxon>Paraburkholderia</taxon>
    </lineage>
</organism>
<evidence type="ECO:0000313" key="3">
    <source>
        <dbReference type="Proteomes" id="UP000494249"/>
    </source>
</evidence>
<dbReference type="RefSeq" id="WP_035480441.1">
    <property type="nucleotide sequence ID" value="NZ_CADFGL010000030.1"/>
</dbReference>
<dbReference type="Pfam" id="PF20256">
    <property type="entry name" value="MoCoBD_2"/>
    <property type="match status" value="2"/>
</dbReference>
<dbReference type="EC" id="1.17.2.1" evidence="2"/>
<evidence type="ECO:0000259" key="1">
    <source>
        <dbReference type="SMART" id="SM01008"/>
    </source>
</evidence>
<sequence length="757" mass="81032">MKAKAMRFPGFSASRRRFGQQAGALVALFSLAPFASRAQTPLPSVQKAPQPVSFRENPRLDGWIRVDERGHVTVFTGKAELGQGILTALTQIAAEHMDVDLSSVSIVSADTSRGPNEGYTYGSQSVEQSGAALQAASAQARAVLVGTAARQLGVLADGLTVRAGVIYAPDGRTVRYGDLVRGERSLLARAVTADAPVKRPADYRLIGRSIARIDLPAKFTGGAAFVQDMRLPRMLFGRVVRPPRAGANLIDVDLERARSMPGVVAVVRDGDFLALAAEREEQAIAARAVLANAARWSDAHADLPDVDALPAALRSWRSEDTVAAATGQDVPVPPDVRWIEADYSRPYLSQASIGPSCALAWLKGAHMTVWSHTQGAYPLRGDLAAVLGMAVDAVDVIHVPGSGCYGHNGADDVALDAALLARALAGRPVKLQWMRDDEFAWAPISPAMSMRIRAALTPAGRIADWQYDVWSNTHAARPGQLGGINLLAAWHLRKPFTPSPLLRIPQPYGNGDRNAVSVYALPRQHVVNHLLLDSPIRTSSLRTLGAFGNIFAIESFMDELAKAANADPAAFRRAHLSDPRALAVLDAVLAKANWRADEKLPPGRGRGLAYSRYKSVQAYVAVVADVEVERETGTVKITRVAIAADLGRVINPDGAKNQIEGGALQALSWSLKERVNFDWREITTRGWADYPIFTFEDVPPVDIVLIDRPDMPSLGAGEFSVGPAAAALANAVAAATGGRVRDLPMTPQRVKAAFVAA</sequence>
<dbReference type="InterPro" id="IPR000674">
    <property type="entry name" value="Ald_Oxase/Xan_DH_a/b"/>
</dbReference>
<dbReference type="SMART" id="SM01008">
    <property type="entry name" value="Ald_Xan_dh_C"/>
    <property type="match status" value="1"/>
</dbReference>